<evidence type="ECO:0000313" key="2">
    <source>
        <dbReference type="Proteomes" id="UP000799324"/>
    </source>
</evidence>
<dbReference type="Proteomes" id="UP000799324">
    <property type="component" value="Unassembled WGS sequence"/>
</dbReference>
<organism evidence="1 2">
    <name type="scientific">Lophiostoma macrostomum CBS 122681</name>
    <dbReference type="NCBI Taxonomy" id="1314788"/>
    <lineage>
        <taxon>Eukaryota</taxon>
        <taxon>Fungi</taxon>
        <taxon>Dikarya</taxon>
        <taxon>Ascomycota</taxon>
        <taxon>Pezizomycotina</taxon>
        <taxon>Dothideomycetes</taxon>
        <taxon>Pleosporomycetidae</taxon>
        <taxon>Pleosporales</taxon>
        <taxon>Lophiostomataceae</taxon>
        <taxon>Lophiostoma</taxon>
    </lineage>
</organism>
<dbReference type="OrthoDB" id="5397183at2759"/>
<protein>
    <submittedName>
        <fullName evidence="1">Uncharacterized protein</fullName>
    </submittedName>
</protein>
<evidence type="ECO:0000313" key="1">
    <source>
        <dbReference type="EMBL" id="KAF2649016.1"/>
    </source>
</evidence>
<gene>
    <name evidence="1" type="ORF">K491DRAFT_611621</name>
</gene>
<accession>A0A6A6SME7</accession>
<name>A0A6A6SME7_9PLEO</name>
<sequence length="165" mass="18810">MTPISLSQGPLVDIKPICRPPFPSQARDRSPVIGLTPNCLLRTCFRIGEAINAGCGAVKNSKNVILELYARVLSTERTETKQHFVFCDLFHTKPPYMHAEYDAAIWKSVSRHEYDARRFLQGHGYKMCRCIGKMKRSGNEWILTILNIWEAKMDDVLWVEGIVNA</sequence>
<proteinExistence type="predicted"/>
<reference evidence="1" key="1">
    <citation type="journal article" date="2020" name="Stud. Mycol.">
        <title>101 Dothideomycetes genomes: a test case for predicting lifestyles and emergence of pathogens.</title>
        <authorList>
            <person name="Haridas S."/>
            <person name="Albert R."/>
            <person name="Binder M."/>
            <person name="Bloem J."/>
            <person name="Labutti K."/>
            <person name="Salamov A."/>
            <person name="Andreopoulos B."/>
            <person name="Baker S."/>
            <person name="Barry K."/>
            <person name="Bills G."/>
            <person name="Bluhm B."/>
            <person name="Cannon C."/>
            <person name="Castanera R."/>
            <person name="Culley D."/>
            <person name="Daum C."/>
            <person name="Ezra D."/>
            <person name="Gonzalez J."/>
            <person name="Henrissat B."/>
            <person name="Kuo A."/>
            <person name="Liang C."/>
            <person name="Lipzen A."/>
            <person name="Lutzoni F."/>
            <person name="Magnuson J."/>
            <person name="Mondo S."/>
            <person name="Nolan M."/>
            <person name="Ohm R."/>
            <person name="Pangilinan J."/>
            <person name="Park H.-J."/>
            <person name="Ramirez L."/>
            <person name="Alfaro M."/>
            <person name="Sun H."/>
            <person name="Tritt A."/>
            <person name="Yoshinaga Y."/>
            <person name="Zwiers L.-H."/>
            <person name="Turgeon B."/>
            <person name="Goodwin S."/>
            <person name="Spatafora J."/>
            <person name="Crous P."/>
            <person name="Grigoriev I."/>
        </authorList>
    </citation>
    <scope>NUCLEOTIDE SEQUENCE</scope>
    <source>
        <strain evidence="1">CBS 122681</strain>
    </source>
</reference>
<keyword evidence="2" id="KW-1185">Reference proteome</keyword>
<dbReference type="EMBL" id="MU004511">
    <property type="protein sequence ID" value="KAF2649016.1"/>
    <property type="molecule type" value="Genomic_DNA"/>
</dbReference>
<dbReference type="AlphaFoldDB" id="A0A6A6SME7"/>